<organism evidence="1 2">
    <name type="scientific">Trinickia dinghuensis</name>
    <dbReference type="NCBI Taxonomy" id="2291023"/>
    <lineage>
        <taxon>Bacteria</taxon>
        <taxon>Pseudomonadati</taxon>
        <taxon>Pseudomonadota</taxon>
        <taxon>Betaproteobacteria</taxon>
        <taxon>Burkholderiales</taxon>
        <taxon>Burkholderiaceae</taxon>
        <taxon>Trinickia</taxon>
    </lineage>
</organism>
<reference evidence="1 2" key="1">
    <citation type="submission" date="2018-08" db="EMBL/GenBank/DDBJ databases">
        <title>Paraburkholderia sp. DHOM06 isolated from forest soil.</title>
        <authorList>
            <person name="Gao Z.-H."/>
            <person name="Qiu L.-H."/>
        </authorList>
    </citation>
    <scope>NUCLEOTIDE SEQUENCE [LARGE SCALE GENOMIC DNA]</scope>
    <source>
        <strain evidence="1 2">DHOM06</strain>
    </source>
</reference>
<protein>
    <submittedName>
        <fullName evidence="1">Uncharacterized protein</fullName>
    </submittedName>
</protein>
<dbReference type="RefSeq" id="WP_115537894.1">
    <property type="nucleotide sequence ID" value="NZ_QRGA01000037.1"/>
</dbReference>
<evidence type="ECO:0000313" key="2">
    <source>
        <dbReference type="Proteomes" id="UP000256838"/>
    </source>
</evidence>
<keyword evidence="2" id="KW-1185">Reference proteome</keyword>
<proteinExistence type="predicted"/>
<name>A0A3D8JNF2_9BURK</name>
<comment type="caution">
    <text evidence="1">The sequence shown here is derived from an EMBL/GenBank/DDBJ whole genome shotgun (WGS) entry which is preliminary data.</text>
</comment>
<dbReference type="AlphaFoldDB" id="A0A3D8JNF2"/>
<gene>
    <name evidence="1" type="ORF">DWV00_33465</name>
</gene>
<evidence type="ECO:0000313" key="1">
    <source>
        <dbReference type="EMBL" id="RDU94538.1"/>
    </source>
</evidence>
<dbReference type="Proteomes" id="UP000256838">
    <property type="component" value="Unassembled WGS sequence"/>
</dbReference>
<sequence>MVIGYYKMFKGKDTILMAGSGAEIIILRQVIMNWGQKAESLVANFGATTVVSLDGLRDVILRPSATGTENRVEVNDGEAIWSVSALQVNRMIALLEGLCANSRAGHQYLDAGEGKIQIICSKDEY</sequence>
<accession>A0A3D8JNF2</accession>
<dbReference type="EMBL" id="QRGA01000037">
    <property type="protein sequence ID" value="RDU94538.1"/>
    <property type="molecule type" value="Genomic_DNA"/>
</dbReference>